<keyword evidence="3" id="KW-1185">Reference proteome</keyword>
<feature type="compositionally biased region" description="Acidic residues" evidence="1">
    <location>
        <begin position="1"/>
        <end position="11"/>
    </location>
</feature>
<feature type="region of interest" description="Disordered" evidence="1">
    <location>
        <begin position="325"/>
        <end position="357"/>
    </location>
</feature>
<protein>
    <submittedName>
        <fullName evidence="2">Uncharacterized protein</fullName>
    </submittedName>
</protein>
<feature type="region of interest" description="Disordered" evidence="1">
    <location>
        <begin position="1"/>
        <end position="187"/>
    </location>
</feature>
<accession>A0A316UKR3</accession>
<dbReference type="RefSeq" id="XP_025360441.1">
    <property type="nucleotide sequence ID" value="XM_025506788.1"/>
</dbReference>
<dbReference type="GeneID" id="37028611"/>
<feature type="compositionally biased region" description="Low complexity" evidence="1">
    <location>
        <begin position="140"/>
        <end position="167"/>
    </location>
</feature>
<feature type="compositionally biased region" description="Basic and acidic residues" evidence="1">
    <location>
        <begin position="404"/>
        <end position="425"/>
    </location>
</feature>
<evidence type="ECO:0000313" key="2">
    <source>
        <dbReference type="EMBL" id="PWN25829.1"/>
    </source>
</evidence>
<name>A0A316UKR3_9BASI</name>
<feature type="region of interest" description="Disordered" evidence="1">
    <location>
        <begin position="203"/>
        <end position="240"/>
    </location>
</feature>
<organism evidence="2 3">
    <name type="scientific">Jaminaea rosea</name>
    <dbReference type="NCBI Taxonomy" id="1569628"/>
    <lineage>
        <taxon>Eukaryota</taxon>
        <taxon>Fungi</taxon>
        <taxon>Dikarya</taxon>
        <taxon>Basidiomycota</taxon>
        <taxon>Ustilaginomycotina</taxon>
        <taxon>Exobasidiomycetes</taxon>
        <taxon>Microstromatales</taxon>
        <taxon>Microstromatales incertae sedis</taxon>
        <taxon>Jaminaea</taxon>
    </lineage>
</organism>
<feature type="compositionally biased region" description="Low complexity" evidence="1">
    <location>
        <begin position="338"/>
        <end position="357"/>
    </location>
</feature>
<feature type="region of interest" description="Disordered" evidence="1">
    <location>
        <begin position="404"/>
        <end position="438"/>
    </location>
</feature>
<dbReference type="AlphaFoldDB" id="A0A316UKR3"/>
<dbReference type="EMBL" id="KZ819674">
    <property type="protein sequence ID" value="PWN25829.1"/>
    <property type="molecule type" value="Genomic_DNA"/>
</dbReference>
<proteinExistence type="predicted"/>
<evidence type="ECO:0000313" key="3">
    <source>
        <dbReference type="Proteomes" id="UP000245884"/>
    </source>
</evidence>
<sequence length="503" mass="53368">MNDFEDYDPYDVELSGSQGASGHEEHLDDSPARSSRRRRRSNDHGSHDASVDADELAGLGSQQLDASHAYGYDQQHGTTAEAGGLSLADELGGLSGGNDGSVDPSHDASTLADEMNRLNTTTSTVAPKALASDLNDGLPSSSSAAAPSSSQDSAYTAAPATTSASSSYDDDIAEARARQQEASLQDLSKSIAESVAHTDEFLAKLRAGDEDGQAPVASTATASSSSSSRPSSAAARDISHLESLGHSLGLSLREQAELRVNQTRELRDIERALSRDDPALWMALAHVVGSAAAAAAHESYQVNGDGPDGLQAMALDLDRDLTPPAAQDVLGYSRDPVSAPSTSCSSAGPSPSSPLHAHLTHLSSLTASLTTSLRSISETLQVSAASSREAAKRLRSLRKAVEEARREAEETERASRAIEAERSETTEGVGESRRRKSEAIRREMDEVRKAFERAEGLVKEKGWGRTWIESELMDDRLEKLPKESWGKGYLRVVDQHPAVAGLV</sequence>
<evidence type="ECO:0000256" key="1">
    <source>
        <dbReference type="SAM" id="MobiDB-lite"/>
    </source>
</evidence>
<reference evidence="2 3" key="1">
    <citation type="journal article" date="2018" name="Mol. Biol. Evol.">
        <title>Broad Genomic Sampling Reveals a Smut Pathogenic Ancestry of the Fungal Clade Ustilaginomycotina.</title>
        <authorList>
            <person name="Kijpornyongpan T."/>
            <person name="Mondo S.J."/>
            <person name="Barry K."/>
            <person name="Sandor L."/>
            <person name="Lee J."/>
            <person name="Lipzen A."/>
            <person name="Pangilinan J."/>
            <person name="LaButti K."/>
            <person name="Hainaut M."/>
            <person name="Henrissat B."/>
            <person name="Grigoriev I.V."/>
            <person name="Spatafora J.W."/>
            <person name="Aime M.C."/>
        </authorList>
    </citation>
    <scope>NUCLEOTIDE SEQUENCE [LARGE SCALE GENOMIC DNA]</scope>
    <source>
        <strain evidence="2 3">MCA 5214</strain>
    </source>
</reference>
<gene>
    <name evidence="2" type="ORF">BDZ90DRAFT_233844</name>
</gene>
<feature type="compositionally biased region" description="Basic and acidic residues" evidence="1">
    <location>
        <begin position="22"/>
        <end position="31"/>
    </location>
</feature>
<feature type="compositionally biased region" description="Low complexity" evidence="1">
    <location>
        <begin position="214"/>
        <end position="240"/>
    </location>
</feature>
<dbReference type="Proteomes" id="UP000245884">
    <property type="component" value="Unassembled WGS sequence"/>
</dbReference>